<dbReference type="Proteomes" id="UP000030185">
    <property type="component" value="Unassembled WGS sequence"/>
</dbReference>
<name>A0A098LIP7_9BACT</name>
<dbReference type="eggNOG" id="COG1331">
    <property type="taxonomic scope" value="Bacteria"/>
</dbReference>
<protein>
    <recommendedName>
        <fullName evidence="3">Spermatogenesis-associated protein 20-like TRX domain-containing protein</fullName>
    </recommendedName>
</protein>
<evidence type="ECO:0000256" key="1">
    <source>
        <dbReference type="ARBA" id="ARBA00022729"/>
    </source>
</evidence>
<dbReference type="PANTHER" id="PTHR15337:SF11">
    <property type="entry name" value="THIOREDOXIN DOMAIN-CONTAINING PROTEIN"/>
    <property type="match status" value="1"/>
</dbReference>
<dbReference type="AlphaFoldDB" id="A0A098LIP7"/>
<dbReference type="Pfam" id="PF03190">
    <property type="entry name" value="Thioredox_DsbH"/>
    <property type="match status" value="1"/>
</dbReference>
<reference evidence="4 5" key="1">
    <citation type="submission" date="2014-09" db="EMBL/GenBank/DDBJ databases">
        <title>Sporocytophaga myxococcoides PG-01 genome sequencing.</title>
        <authorList>
            <person name="Liu L."/>
            <person name="Gao P.J."/>
            <person name="Chen G.J."/>
            <person name="Wang L.S."/>
        </authorList>
    </citation>
    <scope>NUCLEOTIDE SEQUENCE [LARGE SCALE GENOMIC DNA]</scope>
    <source>
        <strain evidence="4 5">PG-01</strain>
    </source>
</reference>
<dbReference type="PANTHER" id="PTHR15337">
    <property type="entry name" value="ANTERIOR GRADIENT PROTEIN-RELATED"/>
    <property type="match status" value="1"/>
</dbReference>
<proteinExistence type="predicted"/>
<dbReference type="OrthoDB" id="9811036at2"/>
<dbReference type="PROSITE" id="PS00194">
    <property type="entry name" value="THIOREDOXIN_1"/>
    <property type="match status" value="1"/>
</dbReference>
<dbReference type="InterPro" id="IPR051099">
    <property type="entry name" value="AGR/TXD"/>
</dbReference>
<sequence length="184" mass="21098">MKKVLIISALSICISLTGFTILHKPIVNATSISLEHPTKNEGVNWLSYDEAIKLNAKKPRKIFIDVYTDWCGWCKKMDKATLSDPKIAEYLNKKYYAVKLNAESGKMIKYKGKDISERDLARTIFNATGYPTTVYLDSNENLLSPVPGYLDVDILDKILHYYGEEHYKTKTWEQFQQSYSPDAN</sequence>
<accession>A0A098LIP7</accession>
<keyword evidence="5" id="KW-1185">Reference proteome</keyword>
<keyword evidence="2" id="KW-0676">Redox-active center</keyword>
<dbReference type="RefSeq" id="WP_045467279.1">
    <property type="nucleotide sequence ID" value="NZ_BBLT01000009.1"/>
</dbReference>
<dbReference type="EMBL" id="BBLT01000009">
    <property type="protein sequence ID" value="GAL86815.1"/>
    <property type="molecule type" value="Genomic_DNA"/>
</dbReference>
<dbReference type="SUPFAM" id="SSF52833">
    <property type="entry name" value="Thioredoxin-like"/>
    <property type="match status" value="1"/>
</dbReference>
<dbReference type="InterPro" id="IPR017937">
    <property type="entry name" value="Thioredoxin_CS"/>
</dbReference>
<gene>
    <name evidence="4" type="ORF">MYP_4045</name>
</gene>
<evidence type="ECO:0000256" key="2">
    <source>
        <dbReference type="ARBA" id="ARBA00023284"/>
    </source>
</evidence>
<feature type="domain" description="Spermatogenesis-associated protein 20-like TRX" evidence="3">
    <location>
        <begin position="38"/>
        <end position="141"/>
    </location>
</feature>
<evidence type="ECO:0000259" key="3">
    <source>
        <dbReference type="Pfam" id="PF03190"/>
    </source>
</evidence>
<dbReference type="STRING" id="153721.MYP_4045"/>
<evidence type="ECO:0000313" key="5">
    <source>
        <dbReference type="Proteomes" id="UP000030185"/>
    </source>
</evidence>
<evidence type="ECO:0000313" key="4">
    <source>
        <dbReference type="EMBL" id="GAL86815.1"/>
    </source>
</evidence>
<keyword evidence="1" id="KW-0732">Signal</keyword>
<comment type="caution">
    <text evidence="4">The sequence shown here is derived from an EMBL/GenBank/DDBJ whole genome shotgun (WGS) entry which is preliminary data.</text>
</comment>
<dbReference type="Gene3D" id="3.40.30.10">
    <property type="entry name" value="Glutaredoxin"/>
    <property type="match status" value="1"/>
</dbReference>
<organism evidence="4 5">
    <name type="scientific">Sporocytophaga myxococcoides</name>
    <dbReference type="NCBI Taxonomy" id="153721"/>
    <lineage>
        <taxon>Bacteria</taxon>
        <taxon>Pseudomonadati</taxon>
        <taxon>Bacteroidota</taxon>
        <taxon>Cytophagia</taxon>
        <taxon>Cytophagales</taxon>
        <taxon>Cytophagaceae</taxon>
        <taxon>Sporocytophaga</taxon>
    </lineage>
</organism>
<dbReference type="InterPro" id="IPR004879">
    <property type="entry name" value="Ssp411-like_TRX"/>
</dbReference>
<dbReference type="InterPro" id="IPR036249">
    <property type="entry name" value="Thioredoxin-like_sf"/>
</dbReference>